<dbReference type="EMBL" id="AP022588">
    <property type="protein sequence ID" value="BBY26987.1"/>
    <property type="molecule type" value="Genomic_DNA"/>
</dbReference>
<keyword evidence="1" id="KW-0472">Membrane</keyword>
<evidence type="ECO:0000256" key="1">
    <source>
        <dbReference type="SAM" id="Phobius"/>
    </source>
</evidence>
<protein>
    <submittedName>
        <fullName evidence="2">Uncharacterized protein</fullName>
    </submittedName>
</protein>
<keyword evidence="1" id="KW-0812">Transmembrane</keyword>
<dbReference type="Proteomes" id="UP000467193">
    <property type="component" value="Chromosome"/>
</dbReference>
<feature type="transmembrane region" description="Helical" evidence="1">
    <location>
        <begin position="78"/>
        <end position="99"/>
    </location>
</feature>
<dbReference type="AlphaFoldDB" id="A0A7I7QLW2"/>
<sequence>MGYTLAFAVTTASALSPLEVIGVSASLLAFWAPATCWSWWGFAPGVLVVGVLVAILTHRHPLPDRGPRWRRVGTICSIVVLVYGGWTLIVGILILVGSITSAT</sequence>
<evidence type="ECO:0000313" key="2">
    <source>
        <dbReference type="EMBL" id="BBY26987.1"/>
    </source>
</evidence>
<accession>A0A7I7QLW2</accession>
<keyword evidence="3" id="KW-1185">Reference proteome</keyword>
<gene>
    <name evidence="2" type="ORF">MSEDJ_10830</name>
</gene>
<dbReference type="KEGG" id="msei:MSEDJ_10830"/>
<name>A0A7I7QLW2_9MYCO</name>
<proteinExistence type="predicted"/>
<reference evidence="2 3" key="1">
    <citation type="journal article" date="2019" name="Emerg. Microbes Infect.">
        <title>Comprehensive subspecies identification of 175 nontuberculous mycobacteria species based on 7547 genomic profiles.</title>
        <authorList>
            <person name="Matsumoto Y."/>
            <person name="Kinjo T."/>
            <person name="Motooka D."/>
            <person name="Nabeya D."/>
            <person name="Jung N."/>
            <person name="Uechi K."/>
            <person name="Horii T."/>
            <person name="Iida T."/>
            <person name="Fujita J."/>
            <person name="Nakamura S."/>
        </authorList>
    </citation>
    <scope>NUCLEOTIDE SEQUENCE [LARGE SCALE GENOMIC DNA]</scope>
    <source>
        <strain evidence="2 3">JCM 17899</strain>
    </source>
</reference>
<feature type="transmembrane region" description="Helical" evidence="1">
    <location>
        <begin position="38"/>
        <end position="57"/>
    </location>
</feature>
<evidence type="ECO:0000313" key="3">
    <source>
        <dbReference type="Proteomes" id="UP000467193"/>
    </source>
</evidence>
<organism evidence="2 3">
    <name type="scientific">Mycolicibacterium sediminis</name>
    <dbReference type="NCBI Taxonomy" id="1286180"/>
    <lineage>
        <taxon>Bacteria</taxon>
        <taxon>Bacillati</taxon>
        <taxon>Actinomycetota</taxon>
        <taxon>Actinomycetes</taxon>
        <taxon>Mycobacteriales</taxon>
        <taxon>Mycobacteriaceae</taxon>
        <taxon>Mycolicibacterium</taxon>
    </lineage>
</organism>
<keyword evidence="1" id="KW-1133">Transmembrane helix</keyword>